<dbReference type="InterPro" id="IPR018641">
    <property type="entry name" value="Trfase_1_rSAM/seldom-assoc"/>
</dbReference>
<evidence type="ECO:0008006" key="3">
    <source>
        <dbReference type="Google" id="ProtNLM"/>
    </source>
</evidence>
<organism evidence="1 2">
    <name type="scientific">Rhodonellum ikkaensis</name>
    <dbReference type="NCBI Taxonomy" id="336829"/>
    <lineage>
        <taxon>Bacteria</taxon>
        <taxon>Pseudomonadati</taxon>
        <taxon>Bacteroidota</taxon>
        <taxon>Cytophagia</taxon>
        <taxon>Cytophagales</taxon>
        <taxon>Cytophagaceae</taxon>
        <taxon>Rhodonellum</taxon>
    </lineage>
</organism>
<dbReference type="InterPro" id="IPR029044">
    <property type="entry name" value="Nucleotide-diphossugar_trans"/>
</dbReference>
<dbReference type="PANTHER" id="PTHR36529">
    <property type="entry name" value="SLL1095 PROTEIN"/>
    <property type="match status" value="1"/>
</dbReference>
<protein>
    <recommendedName>
        <fullName evidence="3">Glycosyltransferase</fullName>
    </recommendedName>
</protein>
<proteinExistence type="predicted"/>
<dbReference type="NCBIfam" id="TIGR04282">
    <property type="entry name" value="glyco_like_cofC"/>
    <property type="match status" value="1"/>
</dbReference>
<evidence type="ECO:0000313" key="1">
    <source>
        <dbReference type="EMBL" id="SDZ50165.1"/>
    </source>
</evidence>
<sequence>MAVRLAQDPAVAAQRLNAMKKTNGQALIVFQKNPVLGKVKTRLAATVGNEKALEIYHHLLKLTYSQITQIQEIAVFIYYSDYLEEPPARVSLDSNHHRVQQGSDLGDRMRNAFWEVSEAGFENIAIIGTDCPEISAEIIRDAFLNLASFPVVFGPAKDGGYYLLGMNRLENSLFEEIPWSTSEVLKISAARLKDKNIPFQLLPMLSDIDNEKDWNAYIRLTLETK</sequence>
<reference evidence="1 2" key="1">
    <citation type="submission" date="2016-10" db="EMBL/GenBank/DDBJ databases">
        <authorList>
            <person name="Varghese N."/>
            <person name="Submissions S."/>
        </authorList>
    </citation>
    <scope>NUCLEOTIDE SEQUENCE [LARGE SCALE GENOMIC DNA]</scope>
    <source>
        <strain evidence="1 2">DSM 17997</strain>
    </source>
</reference>
<dbReference type="PANTHER" id="PTHR36529:SF1">
    <property type="entry name" value="GLYCOSYLTRANSFERASE"/>
    <property type="match status" value="1"/>
</dbReference>
<comment type="caution">
    <text evidence="1">The sequence shown here is derived from an EMBL/GenBank/DDBJ whole genome shotgun (WGS) entry which is preliminary data.</text>
</comment>
<dbReference type="Pfam" id="PF09837">
    <property type="entry name" value="DUF2064"/>
    <property type="match status" value="1"/>
</dbReference>
<keyword evidence="2" id="KW-1185">Reference proteome</keyword>
<dbReference type="Proteomes" id="UP000199663">
    <property type="component" value="Unassembled WGS sequence"/>
</dbReference>
<accession>A0A1H3TKI3</accession>
<name>A0A1H3TKI3_9BACT</name>
<dbReference type="SUPFAM" id="SSF53448">
    <property type="entry name" value="Nucleotide-diphospho-sugar transferases"/>
    <property type="match status" value="1"/>
</dbReference>
<evidence type="ECO:0000313" key="2">
    <source>
        <dbReference type="Proteomes" id="UP000199663"/>
    </source>
</evidence>
<dbReference type="EMBL" id="FNQC01000018">
    <property type="protein sequence ID" value="SDZ50165.1"/>
    <property type="molecule type" value="Genomic_DNA"/>
</dbReference>
<dbReference type="Gene3D" id="3.90.550.10">
    <property type="entry name" value="Spore Coat Polysaccharide Biosynthesis Protein SpsA, Chain A"/>
    <property type="match status" value="1"/>
</dbReference>
<gene>
    <name evidence="1" type="ORF">SAMN05444412_11823</name>
</gene>